<organism evidence="1">
    <name type="scientific">Lactobacillus delbrueckii subsp. lactis</name>
    <dbReference type="NCBI Taxonomy" id="29397"/>
    <lineage>
        <taxon>Bacteria</taxon>
        <taxon>Bacillati</taxon>
        <taxon>Bacillota</taxon>
        <taxon>Bacilli</taxon>
        <taxon>Lactobacillales</taxon>
        <taxon>Lactobacillaceae</taxon>
        <taxon>Lactobacillus</taxon>
    </lineage>
</organism>
<dbReference type="Gene3D" id="3.90.980.10">
    <property type="entry name" value="DNA primase, catalytic core, N-terminal domain"/>
    <property type="match status" value="1"/>
</dbReference>
<accession>A0A3G6JGI2</accession>
<geneLocation type="plasmid" evidence="1">
    <name>pNWC_2_2</name>
</geneLocation>
<gene>
    <name evidence="1" type="ORF">DQL93_11630</name>
</gene>
<dbReference type="EMBL" id="CP031024">
    <property type="protein sequence ID" value="AZA17175.1"/>
    <property type="molecule type" value="Genomic_DNA"/>
</dbReference>
<name>A0A3G6JGI2_LACDL</name>
<dbReference type="InterPro" id="IPR037068">
    <property type="entry name" value="DNA_primase_core_N_sf"/>
</dbReference>
<dbReference type="AlphaFoldDB" id="A0A3G6JGI2"/>
<sequence>MSYDLFDCWALINDGVTETKKNSAGKEKPVYNFNAVASEIADHYGYALIGDPANDLYSVEPPLPEPPAEPAQTSTNFREQLEDWHANLNQTDYLQKRGITQTTAEIFNLGYSPLTNSIIIPYGQDGYYVQRALNPIEKRDRYRFPIGQARAVVRCCRVLPFVVYSSLKASLTLCQSCKNPM</sequence>
<evidence type="ECO:0000313" key="1">
    <source>
        <dbReference type="EMBL" id="AZA17175.1"/>
    </source>
</evidence>
<proteinExistence type="predicted"/>
<protein>
    <submittedName>
        <fullName evidence="1">Uncharacterized protein</fullName>
    </submittedName>
</protein>
<keyword evidence="1" id="KW-0614">Plasmid</keyword>
<reference evidence="1" key="1">
    <citation type="submission" date="2018-07" db="EMBL/GenBank/DDBJ databases">
        <authorList>
            <person name="Somerville V."/>
        </authorList>
    </citation>
    <scope>NUCLEOTIDE SEQUENCE</scope>
    <source>
        <strain evidence="1">NWC_2_2</strain>
        <plasmid evidence="1">pNWC_2_2</plasmid>
    </source>
</reference>
<dbReference type="SUPFAM" id="SSF56731">
    <property type="entry name" value="DNA primase core"/>
    <property type="match status" value="1"/>
</dbReference>